<protein>
    <submittedName>
        <fullName evidence="1">Uncharacterized protein</fullName>
    </submittedName>
</protein>
<dbReference type="Pfam" id="PF14494">
    <property type="entry name" value="DUF4436"/>
    <property type="match status" value="1"/>
</dbReference>
<reference evidence="1" key="1">
    <citation type="submission" date="2013-12" db="EMBL/GenBank/DDBJ databases">
        <title>The Genome Sequence of Aphanomyces invadans NJM9701.</title>
        <authorList>
            <consortium name="The Broad Institute Genomics Platform"/>
            <person name="Russ C."/>
            <person name="Tyler B."/>
            <person name="van West P."/>
            <person name="Dieguez-Uribeondo J."/>
            <person name="Young S.K."/>
            <person name="Zeng Q."/>
            <person name="Gargeya S."/>
            <person name="Fitzgerald M."/>
            <person name="Abouelleil A."/>
            <person name="Alvarado L."/>
            <person name="Chapman S.B."/>
            <person name="Gainer-Dewar J."/>
            <person name="Goldberg J."/>
            <person name="Griggs A."/>
            <person name="Gujja S."/>
            <person name="Hansen M."/>
            <person name="Howarth C."/>
            <person name="Imamovic A."/>
            <person name="Ireland A."/>
            <person name="Larimer J."/>
            <person name="McCowan C."/>
            <person name="Murphy C."/>
            <person name="Pearson M."/>
            <person name="Poon T.W."/>
            <person name="Priest M."/>
            <person name="Roberts A."/>
            <person name="Saif S."/>
            <person name="Shea T."/>
            <person name="Sykes S."/>
            <person name="Wortman J."/>
            <person name="Nusbaum C."/>
            <person name="Birren B."/>
        </authorList>
    </citation>
    <scope>NUCLEOTIDE SEQUENCE [LARGE SCALE GENOMIC DNA]</scope>
    <source>
        <strain evidence="1">NJM9701</strain>
    </source>
</reference>
<dbReference type="VEuPathDB" id="FungiDB:H310_15167"/>
<dbReference type="EMBL" id="KI914152">
    <property type="protein sequence ID" value="ETV89994.1"/>
    <property type="molecule type" value="Genomic_DNA"/>
</dbReference>
<evidence type="ECO:0000313" key="1">
    <source>
        <dbReference type="EMBL" id="ETV89994.1"/>
    </source>
</evidence>
<accession>A0A024T7Z0</accession>
<sequence>NGVYRGLVDVNPNDPNAVHLEIMIANMDTQDYVIRASSKMIHVPASLYNTTANSLNNPVRIQLDSANGVLTRASLTKDLPLSTRINLAVGSIAWYPFDSYATLLDVQAAIGTGAFTGTKESGIPMSLRVYQPEDFDW</sequence>
<feature type="non-terminal residue" evidence="1">
    <location>
        <position position="1"/>
    </location>
</feature>
<dbReference type="AlphaFoldDB" id="A0A024T7Z0"/>
<dbReference type="GeneID" id="20092217"/>
<feature type="non-terminal residue" evidence="1">
    <location>
        <position position="137"/>
    </location>
</feature>
<name>A0A024T7Z0_9STRA</name>
<dbReference type="InterPro" id="IPR027948">
    <property type="entry name" value="DUF4436"/>
</dbReference>
<proteinExistence type="predicted"/>
<dbReference type="RefSeq" id="XP_008881376.1">
    <property type="nucleotide sequence ID" value="XM_008883154.1"/>
</dbReference>
<organism evidence="1">
    <name type="scientific">Aphanomyces invadans</name>
    <dbReference type="NCBI Taxonomy" id="157072"/>
    <lineage>
        <taxon>Eukaryota</taxon>
        <taxon>Sar</taxon>
        <taxon>Stramenopiles</taxon>
        <taxon>Oomycota</taxon>
        <taxon>Saprolegniomycetes</taxon>
        <taxon>Saprolegniales</taxon>
        <taxon>Verrucalvaceae</taxon>
        <taxon>Aphanomyces</taxon>
    </lineage>
</organism>
<gene>
    <name evidence="1" type="ORF">H310_15167</name>
</gene>